<sequence>MSKEIGKQAIVTDHGSRRIKDRLGLSKKIADKVSQKALENGVSHSETKGSFKKYIDALYLKHKKANNIKIYHRKIYLFRNEVLITVLNLPNKYSVVADKLQRIKNQEKEKTKESQ</sequence>
<organism evidence="1 2">
    <name type="scientific">Bacillus phage G</name>
    <dbReference type="NCBI Taxonomy" id="2884420"/>
    <lineage>
        <taxon>Viruses</taxon>
        <taxon>Duplodnaviria</taxon>
        <taxon>Heunggongvirae</taxon>
        <taxon>Uroviricota</taxon>
        <taxon>Caudoviricetes</taxon>
        <taxon>Donellivirus</taxon>
        <taxon>Donellivirus gee</taxon>
    </lineage>
</organism>
<dbReference type="Proteomes" id="UP000009273">
    <property type="component" value="Segment"/>
</dbReference>
<dbReference type="KEGG" id="vg:18563354"/>
<dbReference type="RefSeq" id="YP_009015439.1">
    <property type="nucleotide sequence ID" value="NC_023719.1"/>
</dbReference>
<keyword evidence="2" id="KW-1185">Reference proteome</keyword>
<protein>
    <submittedName>
        <fullName evidence="1">Gp136</fullName>
    </submittedName>
</protein>
<evidence type="ECO:0000313" key="2">
    <source>
        <dbReference type="Proteomes" id="UP000009273"/>
    </source>
</evidence>
<dbReference type="GeneID" id="18563354"/>
<name>G3MBK2_9CAUD</name>
<dbReference type="EMBL" id="JN638751">
    <property type="protein sequence ID" value="AEO93398.1"/>
    <property type="molecule type" value="Genomic_DNA"/>
</dbReference>
<reference evidence="1 2" key="1">
    <citation type="submission" date="2011-09" db="EMBL/GenBank/DDBJ databases">
        <authorList>
            <person name="Pope W.H."/>
            <person name="Pedulla M.L."/>
            <person name="Ford M.E."/>
            <person name="Peebles C.L."/>
            <person name="Hatfull G.H."/>
            <person name="Hendrix R.W."/>
        </authorList>
    </citation>
    <scope>NUCLEOTIDE SEQUENCE [LARGE SCALE GENOMIC DNA]</scope>
    <source>
        <strain evidence="1">G</strain>
    </source>
</reference>
<gene>
    <name evidence="1" type="primary">136</name>
    <name evidence="1" type="ORF">G_136</name>
</gene>
<proteinExistence type="predicted"/>
<accession>G3MBK2</accession>
<evidence type="ECO:0000313" key="1">
    <source>
        <dbReference type="EMBL" id="AEO93398.1"/>
    </source>
</evidence>
<dbReference type="OrthoDB" id="39647at10239"/>